<dbReference type="Proteomes" id="UP001310386">
    <property type="component" value="Unassembled WGS sequence"/>
</dbReference>
<dbReference type="Pfam" id="PF13490">
    <property type="entry name" value="zf-HC2"/>
    <property type="match status" value="1"/>
</dbReference>
<sequence>MTCQEVMEYMQRSLDRDLSEPESEKMQDHLLGCASCSSIYERLRSVAAELEKLPKVAPKSSLVDAILPKLDEIDRIKASGGDVDGMPPRRPDSSGAANAPVPPKRKRNGFLSWKLAGGAAAAAVLLGVFLFNQSPKSLQNAEGYLKNSAATGGVASNSAAAAEDTAKVPAAAEHMESASEGTKKAESKRMSKLQPSSGGQGLAAPSSPDGSRDGSSAGGANADAGTSPPGASDAAKKPSTMNDSVAVDQHAVTFMSMQKVEPPTKTILSVSSPDQTLTANVLERDGSFEVAVRDKNGNDVYVSRMYPADQVRNVKWSEDGKQLAFDLDTGESAAHVHVDLEHKTETEN</sequence>
<proteinExistence type="predicted"/>
<evidence type="ECO:0000259" key="3">
    <source>
        <dbReference type="Pfam" id="PF13490"/>
    </source>
</evidence>
<feature type="domain" description="Putative zinc-finger" evidence="3">
    <location>
        <begin position="3"/>
        <end position="36"/>
    </location>
</feature>
<evidence type="ECO:0000313" key="5">
    <source>
        <dbReference type="Proteomes" id="UP001310386"/>
    </source>
</evidence>
<feature type="transmembrane region" description="Helical" evidence="2">
    <location>
        <begin position="111"/>
        <end position="131"/>
    </location>
</feature>
<evidence type="ECO:0000313" key="4">
    <source>
        <dbReference type="EMBL" id="MEB3100725.1"/>
    </source>
</evidence>
<organism evidence="4 5">
    <name type="scientific">Ferviditalea candida</name>
    <dbReference type="NCBI Taxonomy" id="3108399"/>
    <lineage>
        <taxon>Bacteria</taxon>
        <taxon>Bacillati</taxon>
        <taxon>Bacillota</taxon>
        <taxon>Bacilli</taxon>
        <taxon>Bacillales</taxon>
        <taxon>Paenibacillaceae</taxon>
        <taxon>Ferviditalea</taxon>
    </lineage>
</organism>
<feature type="compositionally biased region" description="Low complexity" evidence="1">
    <location>
        <begin position="204"/>
        <end position="225"/>
    </location>
</feature>
<keyword evidence="5" id="KW-1185">Reference proteome</keyword>
<protein>
    <submittedName>
        <fullName evidence="4">Zf-HC2 domain-containing protein</fullName>
    </submittedName>
</protein>
<evidence type="ECO:0000256" key="1">
    <source>
        <dbReference type="SAM" id="MobiDB-lite"/>
    </source>
</evidence>
<keyword evidence="2" id="KW-0812">Transmembrane</keyword>
<name>A0ABU5ZHZ0_9BACL</name>
<dbReference type="EMBL" id="JAYJLD010000003">
    <property type="protein sequence ID" value="MEB3100725.1"/>
    <property type="molecule type" value="Genomic_DNA"/>
</dbReference>
<feature type="region of interest" description="Disordered" evidence="1">
    <location>
        <begin position="165"/>
        <end position="242"/>
    </location>
</feature>
<comment type="caution">
    <text evidence="4">The sequence shown here is derived from an EMBL/GenBank/DDBJ whole genome shotgun (WGS) entry which is preliminary data.</text>
</comment>
<keyword evidence="2" id="KW-1133">Transmembrane helix</keyword>
<feature type="region of interest" description="Disordered" evidence="1">
    <location>
        <begin position="78"/>
        <end position="104"/>
    </location>
</feature>
<keyword evidence="2" id="KW-0472">Membrane</keyword>
<feature type="compositionally biased region" description="Basic and acidic residues" evidence="1">
    <location>
        <begin position="173"/>
        <end position="189"/>
    </location>
</feature>
<gene>
    <name evidence="4" type="ORF">VF724_03525</name>
</gene>
<dbReference type="InterPro" id="IPR027383">
    <property type="entry name" value="Znf_put"/>
</dbReference>
<dbReference type="RefSeq" id="WP_371752838.1">
    <property type="nucleotide sequence ID" value="NZ_JAYJLD010000003.1"/>
</dbReference>
<reference evidence="4" key="1">
    <citation type="submission" date="2023-12" db="EMBL/GenBank/DDBJ databases">
        <title>Fervidustalea candida gen. nov., sp. nov., a novel member of the family Paenibacillaceae isolated from a geothermal area.</title>
        <authorList>
            <person name="Li W.-J."/>
            <person name="Jiao J.-Y."/>
            <person name="Chen Y."/>
        </authorList>
    </citation>
    <scope>NUCLEOTIDE SEQUENCE</scope>
    <source>
        <strain evidence="4">SYSU GA230002</strain>
    </source>
</reference>
<evidence type="ECO:0000256" key="2">
    <source>
        <dbReference type="SAM" id="Phobius"/>
    </source>
</evidence>
<accession>A0ABU5ZHZ0</accession>